<evidence type="ECO:0000256" key="10">
    <source>
        <dbReference type="RuleBase" id="RU004279"/>
    </source>
</evidence>
<dbReference type="CDD" id="cd02655">
    <property type="entry name" value="RNAP_beta'_C"/>
    <property type="match status" value="1"/>
</dbReference>
<dbReference type="eggNOG" id="COG0086">
    <property type="taxonomic scope" value="Bacteria"/>
</dbReference>
<dbReference type="Pfam" id="PF04997">
    <property type="entry name" value="RNA_pol_Rpb1_1"/>
    <property type="match status" value="2"/>
</dbReference>
<evidence type="ECO:0000256" key="11">
    <source>
        <dbReference type="SAM" id="MobiDB-lite"/>
    </source>
</evidence>
<dbReference type="InterPro" id="IPR007066">
    <property type="entry name" value="RNA_pol_Rpb1_3"/>
</dbReference>
<dbReference type="Gene3D" id="2.40.50.100">
    <property type="match status" value="4"/>
</dbReference>
<dbReference type="Gene3D" id="1.10.150.390">
    <property type="match status" value="1"/>
</dbReference>
<comment type="similarity">
    <text evidence="9 10">Belongs to the RNA polymerase beta' chain family.</text>
</comment>
<protein>
    <recommendedName>
        <fullName evidence="9">DNA-directed RNA polymerase subunit beta'</fullName>
        <shortName evidence="9">RNAP subunit beta'</shortName>
        <ecNumber evidence="9">2.7.7.6</ecNumber>
    </recommendedName>
    <alternativeName>
        <fullName evidence="9">RNA polymerase subunit beta'</fullName>
    </alternativeName>
    <alternativeName>
        <fullName evidence="9">Transcriptase subunit beta'</fullName>
    </alternativeName>
</protein>
<dbReference type="NCBIfam" id="TIGR02386">
    <property type="entry name" value="rpoC_TIGR"/>
    <property type="match status" value="1"/>
</dbReference>
<feature type="domain" description="RNA polymerase N-terminal" evidence="12">
    <location>
        <begin position="517"/>
        <end position="800"/>
    </location>
</feature>
<dbReference type="GO" id="GO:0008270">
    <property type="term" value="F:zinc ion binding"/>
    <property type="evidence" value="ECO:0007669"/>
    <property type="project" value="UniProtKB-UniRule"/>
</dbReference>
<organism evidence="13 14">
    <name type="scientific">Thermus scotoductus (strain ATCC 700910 / SA-01)</name>
    <dbReference type="NCBI Taxonomy" id="743525"/>
    <lineage>
        <taxon>Bacteria</taxon>
        <taxon>Thermotogati</taxon>
        <taxon>Deinococcota</taxon>
        <taxon>Deinococci</taxon>
        <taxon>Thermales</taxon>
        <taxon>Thermaceae</taxon>
        <taxon>Thermus</taxon>
    </lineage>
</organism>
<evidence type="ECO:0000256" key="9">
    <source>
        <dbReference type="HAMAP-Rule" id="MF_01322"/>
    </source>
</evidence>
<keyword evidence="1 9" id="KW-0240">DNA-directed RNA polymerase</keyword>
<comment type="subunit">
    <text evidence="9">The RNAP catalytic core consists of 2 alpha, 1 beta, 1 beta' and 1 omega subunit. When a sigma factor is associated with the core the holoenzyme is formed, which can initiate transcription.</text>
</comment>
<comment type="function">
    <text evidence="9 10">DNA-dependent RNA polymerase catalyzes the transcription of DNA into RNA using the four ribonucleoside triphosphates as substrates.</text>
</comment>
<evidence type="ECO:0000256" key="1">
    <source>
        <dbReference type="ARBA" id="ARBA00022478"/>
    </source>
</evidence>
<dbReference type="PANTHER" id="PTHR19376:SF54">
    <property type="entry name" value="DNA-DIRECTED RNA POLYMERASE SUBUNIT BETA"/>
    <property type="match status" value="1"/>
</dbReference>
<feature type="binding site" evidence="9">
    <location>
        <position position="748"/>
    </location>
    <ligand>
        <name>Mg(2+)</name>
        <dbReference type="ChEBI" id="CHEBI:18420"/>
    </ligand>
</feature>
<dbReference type="Gene3D" id="2.40.40.20">
    <property type="match status" value="1"/>
</dbReference>
<gene>
    <name evidence="9 13" type="primary">rpoC</name>
    <name evidence="13" type="ordered locus">TSC_c04240</name>
</gene>
<dbReference type="Proteomes" id="UP000008087">
    <property type="component" value="Chromosome"/>
</dbReference>
<accession>E8PL97</accession>
<dbReference type="GO" id="GO:0006351">
    <property type="term" value="P:DNA-templated transcription"/>
    <property type="evidence" value="ECO:0007669"/>
    <property type="project" value="UniProtKB-UniRule"/>
</dbReference>
<dbReference type="InterPro" id="IPR006592">
    <property type="entry name" value="RNA_pol_N"/>
</dbReference>
<dbReference type="Gene3D" id="1.10.1790.20">
    <property type="match status" value="1"/>
</dbReference>
<feature type="binding site" evidence="9">
    <location>
        <position position="1201"/>
    </location>
    <ligand>
        <name>Zn(2+)</name>
        <dbReference type="ChEBI" id="CHEBI:29105"/>
        <label>2</label>
    </ligand>
</feature>
<feature type="binding site" evidence="9">
    <location>
        <position position="83"/>
    </location>
    <ligand>
        <name>Zn(2+)</name>
        <dbReference type="ChEBI" id="CHEBI:29105"/>
        <label>1</label>
    </ligand>
</feature>
<feature type="binding site" evidence="9">
    <location>
        <position position="750"/>
    </location>
    <ligand>
        <name>Mg(2+)</name>
        <dbReference type="ChEBI" id="CHEBI:18420"/>
    </ligand>
</feature>
<dbReference type="SMART" id="SM00663">
    <property type="entry name" value="RPOLA_N"/>
    <property type="match status" value="1"/>
</dbReference>
<dbReference type="Gene3D" id="1.10.132.30">
    <property type="match status" value="1"/>
</dbReference>
<dbReference type="STRING" id="743525.TSC_c04240"/>
<dbReference type="InterPro" id="IPR048566">
    <property type="entry name" value="RpoC_hybrid"/>
</dbReference>
<feature type="binding site" evidence="9">
    <location>
        <position position="1211"/>
    </location>
    <ligand>
        <name>Zn(2+)</name>
        <dbReference type="ChEBI" id="CHEBI:29105"/>
        <label>2</label>
    </ligand>
</feature>
<dbReference type="InterPro" id="IPR012754">
    <property type="entry name" value="DNA-dir_RpoC_beta_prime_bact"/>
</dbReference>
<name>E8PL97_THESS</name>
<proteinExistence type="inferred from homology"/>
<dbReference type="InterPro" id="IPR044893">
    <property type="entry name" value="RNA_pol_Rpb1_clamp_domain"/>
</dbReference>
<dbReference type="Gene3D" id="1.10.274.100">
    <property type="entry name" value="RNA polymerase Rpb1, domain 3"/>
    <property type="match status" value="1"/>
</dbReference>
<feature type="region of interest" description="Disordered" evidence="11">
    <location>
        <begin position="1508"/>
        <end position="1530"/>
    </location>
</feature>
<dbReference type="SUPFAM" id="SSF64484">
    <property type="entry name" value="beta and beta-prime subunits of DNA dependent RNA-polymerase"/>
    <property type="match status" value="1"/>
</dbReference>
<dbReference type="Pfam" id="PF00623">
    <property type="entry name" value="RNA_pol_Rpb1_2"/>
    <property type="match status" value="1"/>
</dbReference>
<evidence type="ECO:0000256" key="6">
    <source>
        <dbReference type="ARBA" id="ARBA00022842"/>
    </source>
</evidence>
<dbReference type="InterPro" id="IPR000722">
    <property type="entry name" value="RNA_pol_asu"/>
</dbReference>
<dbReference type="Pfam" id="PF05000">
    <property type="entry name" value="RNA_pol_Rpb1_4"/>
    <property type="match status" value="1"/>
</dbReference>
<feature type="binding site" evidence="9">
    <location>
        <position position="1208"/>
    </location>
    <ligand>
        <name>Zn(2+)</name>
        <dbReference type="ChEBI" id="CHEBI:29105"/>
        <label>2</label>
    </ligand>
</feature>
<evidence type="ECO:0000256" key="2">
    <source>
        <dbReference type="ARBA" id="ARBA00022679"/>
    </source>
</evidence>
<dbReference type="Pfam" id="PF21668">
    <property type="entry name" value="RPOC_hybrid"/>
    <property type="match status" value="1"/>
</dbReference>
<dbReference type="GO" id="GO:0000428">
    <property type="term" value="C:DNA-directed RNA polymerase complex"/>
    <property type="evidence" value="ECO:0007669"/>
    <property type="project" value="UniProtKB-KW"/>
</dbReference>
<dbReference type="EMBL" id="CP001962">
    <property type="protein sequence ID" value="ADW21061.1"/>
    <property type="molecule type" value="Genomic_DNA"/>
</dbReference>
<dbReference type="EC" id="2.7.7.6" evidence="9"/>
<dbReference type="KEGG" id="tsc:TSC_c04240"/>
<dbReference type="Pfam" id="PF04983">
    <property type="entry name" value="RNA_pol_Rpb1_3"/>
    <property type="match status" value="1"/>
</dbReference>
<comment type="cofactor">
    <cofactor evidence="9">
        <name>Mg(2+)</name>
        <dbReference type="ChEBI" id="CHEBI:18420"/>
    </cofactor>
    <text evidence="9">Binds 1 Mg(2+) ion per subunit.</text>
</comment>
<comment type="catalytic activity">
    <reaction evidence="8 9 10">
        <text>RNA(n) + a ribonucleoside 5'-triphosphate = RNA(n+1) + diphosphate</text>
        <dbReference type="Rhea" id="RHEA:21248"/>
        <dbReference type="Rhea" id="RHEA-COMP:14527"/>
        <dbReference type="Rhea" id="RHEA-COMP:17342"/>
        <dbReference type="ChEBI" id="CHEBI:33019"/>
        <dbReference type="ChEBI" id="CHEBI:61557"/>
        <dbReference type="ChEBI" id="CHEBI:140395"/>
        <dbReference type="EC" id="2.7.7.6"/>
    </reaction>
</comment>
<dbReference type="Gene3D" id="4.10.860.120">
    <property type="entry name" value="RNA polymerase II, clamp domain"/>
    <property type="match status" value="1"/>
</dbReference>
<feature type="binding site" evidence="9">
    <location>
        <position position="80"/>
    </location>
    <ligand>
        <name>Zn(2+)</name>
        <dbReference type="ChEBI" id="CHEBI:29105"/>
        <label>1</label>
    </ligand>
</feature>
<evidence type="ECO:0000313" key="14">
    <source>
        <dbReference type="Proteomes" id="UP000008087"/>
    </source>
</evidence>
<dbReference type="HAMAP" id="MF_01322">
    <property type="entry name" value="RNApol_bact_RpoC"/>
    <property type="match status" value="1"/>
</dbReference>
<keyword evidence="4 9" id="KW-0479">Metal-binding</keyword>
<keyword evidence="3 9" id="KW-0548">Nucleotidyltransferase</keyword>
<dbReference type="Pfam" id="PF04998">
    <property type="entry name" value="RNA_pol_Rpb1_5"/>
    <property type="match status" value="2"/>
</dbReference>
<dbReference type="InterPro" id="IPR007083">
    <property type="entry name" value="RNA_pol_Rpb1_4"/>
</dbReference>
<sequence length="1530" mass="171250">MPLSGGGMKKEVRKVRIALASPEKIRSWSYGEVEKPETINYRTLKPERDGLFDERIFGPTKDYECACGKYKRQRFEGKVCERCGVEVTKSIVRRYRMGHIELATPAAHIWFVKDVPSKIGTLLDLSATELEQVLYFSKYIVLDPKGAVLDGVPVQKRQLLTDEEYRELRYGKQETYPLPQGVDALVKDGEEVVKGQELAPGVVSRMDGVALYRFPRRVRIDYLRKERAGLRLPLSAWVEREGYRPGEILAELPEPYLFRSEEEGVVELKELEEGHLLTLLKDEEAVARYFLPVGLTPLVVHGEVVEKGQPLAEGRGLLRMPRHMTAKEVEAEEEGDTVYLTFFLEWTEPKDYGVAPHMNVVVPEGAHVQAGEKVVAAIDPEEEVIAEAEGIVHLHEPASIVVMKARLYPFEDDVEVTTGDRVAPGDVLADGGKVKSEIYGRVEVDLVRNVVRVVESYDIDARMGAEAIQALLKELDLEKLEAELLEEMKHPSRARRAKARKRLEVVRAFLDSGNRPEWMILEAVPVLPPDLRPMVQVDGGRFATSDLNDLYRRLINRNNRLKKLLAQGAPEIIIRNEKRMLQEAVDAVIDNGRRGSPVTNPGSERPLRSLTDILSGKQGRFRQNLLGKRVDYSGRSVIVVGPQLKLHQCGLPKRMALELFKPFLLKKMEEKGIAPNVKAARRMLERQRDIKDEVWDALEEVIHGKVVLLNRAPTLHRLGIQAFQPVLVEGQSIQLHPLVCEAFNADFDGDQMAVHVPLSSFAQAEARIQMLSAHNLLSPASGEPLAKPSRDIILGLYYITQVRREKKGAGREFATPEEALAAYDRGEVALNAPIKVAGKETSVGRLKFVFTSPDEALLAVAHGLLDLQDVVTVRYLGKRLETSPGRVLFARIVGEAVGDEKVAQELLQMDVPQEKNSLKDLVYQSFLRLGIEKTARLLDALKYYGFTLSTTSGITIGIDDAVIPPEKQKYLEEADKKLRQIEQAYEMGFLTDRERYDQVIQLWTETTEKVTRAVFKNFEENYPFNPLYVMAQSGARGNPQQIRQLCGMRGLMQKPSGETFEVPVRSSFREGLTVLEYFISSHGARKGGADTALRTADSGYLTRKLVDVAHEIVVREADCGTTNFISVPLFQPDEVTRTLRLRKRSDIESGLYGRVLAREVEVLGQRLEEGRYLTLEDVGLIIKAAEAEEIKEVPVRSPLTCQTRYGVCQKCYGYDLSMARPVSIGEAVGVVAAESIGEPGTQLTMRTFHTGGVAVGTDITQGLPRVIELFEARRPKAKAVISEIDGVVRIEETEEKLSVFVESEGFSKEYKLPKDARLVVKDGDYVEAGQPLTRGAVDPHQLLEAKGPEAVERYLVDEIQKVYRAQGVKLHDKHIEIVVRQMLKYVEVTDPGDSRLLEGQVLEKWDVEALNERLIAEGKTPVAWKPLLMGVTKSALSTKSWLSAASFQNTTHVLTEAAIAGKKDELIGLKENVILGRLIPAGTGNDFVRFTQVVDKKTLKAIEEARKEAVEAKEPAVRRPVRREQPGKQA</sequence>
<keyword evidence="7 9" id="KW-0804">Transcription</keyword>
<dbReference type="GO" id="GO:0000287">
    <property type="term" value="F:magnesium ion binding"/>
    <property type="evidence" value="ECO:0007669"/>
    <property type="project" value="UniProtKB-UniRule"/>
</dbReference>
<dbReference type="CDD" id="cd01609">
    <property type="entry name" value="RNAP_beta'_N"/>
    <property type="match status" value="1"/>
</dbReference>
<dbReference type="HOGENOM" id="CLU_000524_3_1_0"/>
<feature type="binding site" evidence="9">
    <location>
        <position position="1119"/>
    </location>
    <ligand>
        <name>Zn(2+)</name>
        <dbReference type="ChEBI" id="CHEBI:29105"/>
        <label>2</label>
    </ligand>
</feature>
<reference evidence="13 14" key="2">
    <citation type="journal article" date="2011" name="BMC Genomics">
        <title>Sequence of the hyperplastic genome of the naturally competent Thermus scotoductus SA-01.</title>
        <authorList>
            <person name="Gounder K."/>
            <person name="Brzuszkiewicz E."/>
            <person name="Liesegang H."/>
            <person name="Wollherr A."/>
            <person name="Daniel R."/>
            <person name="Gottschalk G."/>
            <person name="Reva O."/>
            <person name="Kumwenda B."/>
            <person name="Srivastava M."/>
            <person name="Bricio C."/>
            <person name="Berenguer J."/>
            <person name="van Heerden E."/>
            <person name="Litthauer D."/>
        </authorList>
    </citation>
    <scope>NUCLEOTIDE SEQUENCE [LARGE SCALE GENOMIC DNA]</scope>
    <source>
        <strain evidence="14">ATCC 700910 / SA-01</strain>
    </source>
</reference>
<dbReference type="InterPro" id="IPR007081">
    <property type="entry name" value="RNA_pol_Rpb1_5"/>
</dbReference>
<evidence type="ECO:0000313" key="13">
    <source>
        <dbReference type="EMBL" id="ADW21061.1"/>
    </source>
</evidence>
<dbReference type="GO" id="GO:0003899">
    <property type="term" value="F:DNA-directed RNA polymerase activity"/>
    <property type="evidence" value="ECO:0007669"/>
    <property type="project" value="UniProtKB-UniRule"/>
</dbReference>
<reference evidence="14" key="1">
    <citation type="submission" date="2010-03" db="EMBL/GenBank/DDBJ databases">
        <title>The genome sequence of Thermus scotoductus SA-01.</title>
        <authorList>
            <person name="Gounder K."/>
            <person name="Liesegang H."/>
            <person name="Brzuszkiewicz E."/>
            <person name="Wollherr A."/>
            <person name="Daniel R."/>
            <person name="Gottschalk G."/>
            <person name="van Heerden E."/>
            <person name="Litthauer D."/>
        </authorList>
    </citation>
    <scope>NUCLEOTIDE SEQUENCE [LARGE SCALE GENOMIC DNA]</scope>
    <source>
        <strain evidence="14">ATCC 700910 / SA-01</strain>
    </source>
</reference>
<keyword evidence="2 9" id="KW-0808">Transferase</keyword>
<dbReference type="InterPro" id="IPR042102">
    <property type="entry name" value="RNA_pol_Rpb1_3_sf"/>
</dbReference>
<feature type="binding site" evidence="9">
    <location>
        <position position="746"/>
    </location>
    <ligand>
        <name>Mg(2+)</name>
        <dbReference type="ChEBI" id="CHEBI:18420"/>
    </ligand>
</feature>
<evidence type="ECO:0000256" key="7">
    <source>
        <dbReference type="ARBA" id="ARBA00023163"/>
    </source>
</evidence>
<evidence type="ECO:0000259" key="12">
    <source>
        <dbReference type="SMART" id="SM00663"/>
    </source>
</evidence>
<dbReference type="Gene3D" id="6.10.250.1410">
    <property type="match status" value="1"/>
</dbReference>
<evidence type="ECO:0000256" key="3">
    <source>
        <dbReference type="ARBA" id="ARBA00022695"/>
    </source>
</evidence>
<keyword evidence="5 9" id="KW-0862">Zinc</keyword>
<dbReference type="PANTHER" id="PTHR19376">
    <property type="entry name" value="DNA-DIRECTED RNA POLYMERASE"/>
    <property type="match status" value="1"/>
</dbReference>
<dbReference type="InterPro" id="IPR038120">
    <property type="entry name" value="Rpb1_funnel_sf"/>
</dbReference>
<feature type="binding site" evidence="9">
    <location>
        <position position="67"/>
    </location>
    <ligand>
        <name>Zn(2+)</name>
        <dbReference type="ChEBI" id="CHEBI:29105"/>
        <label>1</label>
    </ligand>
</feature>
<dbReference type="Gene3D" id="1.10.40.90">
    <property type="match status" value="1"/>
</dbReference>
<comment type="cofactor">
    <cofactor evidence="9">
        <name>Zn(2+)</name>
        <dbReference type="ChEBI" id="CHEBI:29105"/>
    </cofactor>
    <text evidence="9">Binds 2 Zn(2+) ions per subunit.</text>
</comment>
<dbReference type="Gene3D" id="3.90.105.10">
    <property type="entry name" value="Molybdopterin biosynthesis moea protein, domain 2"/>
    <property type="match status" value="1"/>
</dbReference>
<evidence type="ECO:0000256" key="5">
    <source>
        <dbReference type="ARBA" id="ARBA00022833"/>
    </source>
</evidence>
<evidence type="ECO:0000256" key="8">
    <source>
        <dbReference type="ARBA" id="ARBA00048552"/>
    </source>
</evidence>
<dbReference type="GO" id="GO:0003677">
    <property type="term" value="F:DNA binding"/>
    <property type="evidence" value="ECO:0007669"/>
    <property type="project" value="UniProtKB-UniRule"/>
</dbReference>
<dbReference type="InterPro" id="IPR045867">
    <property type="entry name" value="DNA-dir_RpoC_beta_prime"/>
</dbReference>
<dbReference type="InterPro" id="IPR007080">
    <property type="entry name" value="RNA_pol_Rpb1_1"/>
</dbReference>
<keyword evidence="6 9" id="KW-0460">Magnesium</keyword>
<feature type="binding site" evidence="9">
    <location>
        <position position="65"/>
    </location>
    <ligand>
        <name>Zn(2+)</name>
        <dbReference type="ChEBI" id="CHEBI:29105"/>
        <label>1</label>
    </ligand>
</feature>
<evidence type="ECO:0000256" key="4">
    <source>
        <dbReference type="ARBA" id="ARBA00022723"/>
    </source>
</evidence>